<dbReference type="InterPro" id="IPR009078">
    <property type="entry name" value="Ferritin-like_SF"/>
</dbReference>
<evidence type="ECO:0000313" key="10">
    <source>
        <dbReference type="Proteomes" id="UP000320813"/>
    </source>
</evidence>
<keyword evidence="4 5" id="KW-0408">Iron</keyword>
<dbReference type="PANTHER" id="PTHR30295">
    <property type="entry name" value="BACTERIOFERRITIN"/>
    <property type="match status" value="1"/>
</dbReference>
<organism evidence="9 10">
    <name type="scientific">Candidatus Acidulodesulfobacterium ferriphilum</name>
    <dbReference type="NCBI Taxonomy" id="2597223"/>
    <lineage>
        <taxon>Bacteria</taxon>
        <taxon>Deltaproteobacteria</taxon>
        <taxon>Candidatus Acidulodesulfobacterales</taxon>
        <taxon>Candidatus Acidulodesulfobacterium</taxon>
    </lineage>
</organism>
<comment type="caution">
    <text evidence="9">The sequence shown here is derived from an EMBL/GenBank/DDBJ whole genome shotgun (WGS) entry which is preliminary data.</text>
</comment>
<dbReference type="Gene3D" id="1.20.1260.10">
    <property type="match status" value="1"/>
</dbReference>
<evidence type="ECO:0000256" key="6">
    <source>
        <dbReference type="PIRSR" id="PIRSR002560-1"/>
    </source>
</evidence>
<dbReference type="SUPFAM" id="SSF47240">
    <property type="entry name" value="Ferritin-like"/>
    <property type="match status" value="1"/>
</dbReference>
<feature type="binding site" evidence="6">
    <location>
        <position position="50"/>
    </location>
    <ligand>
        <name>Fe cation</name>
        <dbReference type="ChEBI" id="CHEBI:24875"/>
        <label>3</label>
    </ligand>
</feature>
<dbReference type="GO" id="GO:0020037">
    <property type="term" value="F:heme binding"/>
    <property type="evidence" value="ECO:0007669"/>
    <property type="project" value="TreeGrafter"/>
</dbReference>
<evidence type="ECO:0000256" key="5">
    <source>
        <dbReference type="PIRNR" id="PIRNR002560"/>
    </source>
</evidence>
<comment type="function">
    <text evidence="5">Iron-storage protein, whose ferroxidase center binds Fe(2+), oxidizes it using dioxygen to Fe(3+), and participates in the subsequent Fe(3+) oxide mineral core formation within the central cavity of the BFR protein shell.</text>
</comment>
<feature type="binding site" evidence="6">
    <location>
        <position position="18"/>
    </location>
    <ligand>
        <name>Fe cation</name>
        <dbReference type="ChEBI" id="CHEBI:24875"/>
        <label>1</label>
    </ligand>
</feature>
<feature type="binding site" evidence="6">
    <location>
        <position position="127"/>
    </location>
    <ligand>
        <name>Fe cation</name>
        <dbReference type="ChEBI" id="CHEBI:24875"/>
        <label>2</label>
    </ligand>
</feature>
<evidence type="ECO:0000256" key="3">
    <source>
        <dbReference type="ARBA" id="ARBA00022723"/>
    </source>
</evidence>
<comment type="similarity">
    <text evidence="5 7">Belongs to the bacterioferritin family.</text>
</comment>
<comment type="catalytic activity">
    <reaction evidence="5">
        <text>4 Fe(2+) + O2 + 4 H(+) = 4 Fe(3+) + 2 H2O</text>
        <dbReference type="Rhea" id="RHEA:11148"/>
        <dbReference type="ChEBI" id="CHEBI:15377"/>
        <dbReference type="ChEBI" id="CHEBI:15378"/>
        <dbReference type="ChEBI" id="CHEBI:15379"/>
        <dbReference type="ChEBI" id="CHEBI:29033"/>
        <dbReference type="ChEBI" id="CHEBI:29034"/>
        <dbReference type="EC" id="1.16.3.1"/>
    </reaction>
</comment>
<evidence type="ECO:0000256" key="7">
    <source>
        <dbReference type="RuleBase" id="RU000623"/>
    </source>
</evidence>
<dbReference type="GO" id="GO:0006879">
    <property type="term" value="P:intracellular iron ion homeostasis"/>
    <property type="evidence" value="ECO:0007669"/>
    <property type="project" value="UniProtKB-KW"/>
</dbReference>
<keyword evidence="2 7" id="KW-0349">Heme</keyword>
<dbReference type="AlphaFoldDB" id="A0A519BDL7"/>
<dbReference type="PIRSF" id="PIRSF002560">
    <property type="entry name" value="Bacterioferritin"/>
    <property type="match status" value="1"/>
</dbReference>
<evidence type="ECO:0000256" key="1">
    <source>
        <dbReference type="ARBA" id="ARBA00022434"/>
    </source>
</evidence>
<dbReference type="PRINTS" id="PR00601">
    <property type="entry name" value="BACFERRITIN"/>
</dbReference>
<feature type="binding site" evidence="6">
    <location>
        <position position="130"/>
    </location>
    <ligand>
        <name>Fe cation</name>
        <dbReference type="ChEBI" id="CHEBI:24875"/>
        <label>2</label>
    </ligand>
</feature>
<reference evidence="9 10" key="1">
    <citation type="submission" date="2019-01" db="EMBL/GenBank/DDBJ databases">
        <title>Insights into ecological role of a new deltaproteobacterial order Candidatus Sinidesulfobacterales (Sva0485) by metagenomics and metatranscriptomics.</title>
        <authorList>
            <person name="Tan S."/>
            <person name="Liu J."/>
            <person name="Fang Y."/>
            <person name="Hedlund B.P."/>
            <person name="Lian Z.H."/>
            <person name="Huang L.Y."/>
            <person name="Li J.T."/>
            <person name="Huang L.N."/>
            <person name="Li W.J."/>
            <person name="Jiang H.C."/>
            <person name="Dong H.L."/>
            <person name="Shu W.S."/>
        </authorList>
    </citation>
    <scope>NUCLEOTIDE SEQUENCE [LARGE SCALE GENOMIC DNA]</scope>
    <source>
        <strain evidence="9">AP3</strain>
    </source>
</reference>
<dbReference type="InterPro" id="IPR012347">
    <property type="entry name" value="Ferritin-like"/>
</dbReference>
<feature type="binding site" evidence="6">
    <location>
        <position position="54"/>
    </location>
    <ligand>
        <name>Fe cation</name>
        <dbReference type="ChEBI" id="CHEBI:24875"/>
        <label>1</label>
    </ligand>
</feature>
<dbReference type="CDD" id="cd00907">
    <property type="entry name" value="Bacterioferritin"/>
    <property type="match status" value="1"/>
</dbReference>
<feature type="binding site" evidence="6">
    <location>
        <position position="51"/>
    </location>
    <ligand>
        <name>Fe cation</name>
        <dbReference type="ChEBI" id="CHEBI:24875"/>
        <label>2</label>
    </ligand>
</feature>
<evidence type="ECO:0000256" key="4">
    <source>
        <dbReference type="ARBA" id="ARBA00023004"/>
    </source>
</evidence>
<dbReference type="PROSITE" id="PS50905">
    <property type="entry name" value="FERRITIN_LIKE"/>
    <property type="match status" value="1"/>
</dbReference>
<feature type="binding site" evidence="6">
    <location>
        <position position="51"/>
    </location>
    <ligand>
        <name>Fe cation</name>
        <dbReference type="ChEBI" id="CHEBI:24875"/>
        <label>1</label>
    </ligand>
</feature>
<evidence type="ECO:0000256" key="2">
    <source>
        <dbReference type="ARBA" id="ARBA00022617"/>
    </source>
</evidence>
<feature type="binding site" evidence="6">
    <location>
        <position position="127"/>
    </location>
    <ligand>
        <name>Fe cation</name>
        <dbReference type="ChEBI" id="CHEBI:24875"/>
        <label>1</label>
    </ligand>
</feature>
<dbReference type="InterPro" id="IPR008331">
    <property type="entry name" value="Ferritin_DPS_dom"/>
</dbReference>
<evidence type="ECO:0000259" key="8">
    <source>
        <dbReference type="PROSITE" id="PS50905"/>
    </source>
</evidence>
<dbReference type="Pfam" id="PF00210">
    <property type="entry name" value="Ferritin"/>
    <property type="match status" value="1"/>
</dbReference>
<sequence>MKGNEEILKRLNLRLAEELTAINQYMVHSEMCDNWGYGELHKEIEKRAIDEMKHAEKLIGRILFLEGIPTVSNYNKMYIGSTVELMHKNDRNAEENAIKAYNEDIKFAAEIKDNGTKDLIQSILDEEEAHIDKLEEYLDQIGQMGLQIYLSTYRK</sequence>
<dbReference type="EC" id="1.16.3.1" evidence="5"/>
<accession>A0A519BDL7</accession>
<keyword evidence="1 5" id="KW-0409">Iron storage</keyword>
<dbReference type="PROSITE" id="PS00549">
    <property type="entry name" value="BACTERIOFERRITIN"/>
    <property type="match status" value="1"/>
</dbReference>
<dbReference type="EMBL" id="SGBD01000001">
    <property type="protein sequence ID" value="RZD15337.1"/>
    <property type="molecule type" value="Genomic_DNA"/>
</dbReference>
<dbReference type="GO" id="GO:0008199">
    <property type="term" value="F:ferric iron binding"/>
    <property type="evidence" value="ECO:0007669"/>
    <property type="project" value="InterPro"/>
</dbReference>
<dbReference type="GO" id="GO:0004322">
    <property type="term" value="F:ferroxidase activity"/>
    <property type="evidence" value="ECO:0007669"/>
    <property type="project" value="UniProtKB-EC"/>
</dbReference>
<dbReference type="PANTHER" id="PTHR30295:SF0">
    <property type="entry name" value="BACTERIOFERRITIN"/>
    <property type="match status" value="1"/>
</dbReference>
<dbReference type="NCBIfam" id="TIGR00754">
    <property type="entry name" value="bfr"/>
    <property type="match status" value="1"/>
</dbReference>
<dbReference type="GO" id="GO:0006826">
    <property type="term" value="P:iron ion transport"/>
    <property type="evidence" value="ECO:0007669"/>
    <property type="project" value="InterPro"/>
</dbReference>
<gene>
    <name evidence="9" type="primary">bfr</name>
    <name evidence="9" type="ORF">EVJ47_03430</name>
</gene>
<dbReference type="InterPro" id="IPR009040">
    <property type="entry name" value="Ferritin-like_diiron"/>
</dbReference>
<protein>
    <recommendedName>
        <fullName evidence="5 7">Bacterioferritin</fullName>
        <ecNumber evidence="5">1.16.3.1</ecNumber>
    </recommendedName>
</protein>
<proteinExistence type="inferred from homology"/>
<feature type="binding site" description="axial binding residue" evidence="6">
    <location>
        <position position="52"/>
    </location>
    <ligand>
        <name>heme b</name>
        <dbReference type="ChEBI" id="CHEBI:60344"/>
        <note>ligand shared between dimeric partners</note>
    </ligand>
    <ligandPart>
        <name>Fe</name>
        <dbReference type="ChEBI" id="CHEBI:18248"/>
    </ligandPart>
</feature>
<keyword evidence="3 5" id="KW-0479">Metal-binding</keyword>
<dbReference type="GO" id="GO:0005829">
    <property type="term" value="C:cytosol"/>
    <property type="evidence" value="ECO:0007669"/>
    <property type="project" value="TreeGrafter"/>
</dbReference>
<feature type="binding site" evidence="6">
    <location>
        <position position="94"/>
    </location>
    <ligand>
        <name>Fe cation</name>
        <dbReference type="ChEBI" id="CHEBI:24875"/>
        <label>2</label>
    </ligand>
</feature>
<dbReference type="InterPro" id="IPR002024">
    <property type="entry name" value="Bacterioferritin"/>
</dbReference>
<name>A0A519BDL7_9DELT</name>
<evidence type="ECO:0000313" key="9">
    <source>
        <dbReference type="EMBL" id="RZD15337.1"/>
    </source>
</evidence>
<dbReference type="Proteomes" id="UP000320813">
    <property type="component" value="Unassembled WGS sequence"/>
</dbReference>
<feature type="domain" description="Ferritin-like diiron" evidence="8">
    <location>
        <begin position="1"/>
        <end position="145"/>
    </location>
</feature>